<dbReference type="InterPro" id="IPR036236">
    <property type="entry name" value="Znf_C2H2_sf"/>
</dbReference>
<keyword evidence="6" id="KW-0539">Nucleus</keyword>
<dbReference type="AlphaFoldDB" id="A0A6A5V582"/>
<dbReference type="GO" id="GO:0008270">
    <property type="term" value="F:zinc ion binding"/>
    <property type="evidence" value="ECO:0007669"/>
    <property type="project" value="UniProtKB-KW"/>
</dbReference>
<keyword evidence="5" id="KW-0862">Zinc</keyword>
<dbReference type="OrthoDB" id="10018191at2759"/>
<reference evidence="9" key="1">
    <citation type="journal article" date="2020" name="Stud. Mycol.">
        <title>101 Dothideomycetes genomes: a test case for predicting lifestyles and emergence of pathogens.</title>
        <authorList>
            <person name="Haridas S."/>
            <person name="Albert R."/>
            <person name="Binder M."/>
            <person name="Bloem J."/>
            <person name="Labutti K."/>
            <person name="Salamov A."/>
            <person name="Andreopoulos B."/>
            <person name="Baker S."/>
            <person name="Barry K."/>
            <person name="Bills G."/>
            <person name="Bluhm B."/>
            <person name="Cannon C."/>
            <person name="Castanera R."/>
            <person name="Culley D."/>
            <person name="Daum C."/>
            <person name="Ezra D."/>
            <person name="Gonzalez J."/>
            <person name="Henrissat B."/>
            <person name="Kuo A."/>
            <person name="Liang C."/>
            <person name="Lipzen A."/>
            <person name="Lutzoni F."/>
            <person name="Magnuson J."/>
            <person name="Mondo S."/>
            <person name="Nolan M."/>
            <person name="Ohm R."/>
            <person name="Pangilinan J."/>
            <person name="Park H.-J."/>
            <person name="Ramirez L."/>
            <person name="Alfaro M."/>
            <person name="Sun H."/>
            <person name="Tritt A."/>
            <person name="Yoshinaga Y."/>
            <person name="Zwiers L.-H."/>
            <person name="Turgeon B."/>
            <person name="Goodwin S."/>
            <person name="Spatafora J."/>
            <person name="Crous P."/>
            <person name="Grigoriev I."/>
        </authorList>
    </citation>
    <scope>NUCLEOTIDE SEQUENCE</scope>
    <source>
        <strain evidence="9">CBS 107.79</strain>
    </source>
</reference>
<evidence type="ECO:0000256" key="7">
    <source>
        <dbReference type="PROSITE-ProRule" id="PRU00042"/>
    </source>
</evidence>
<dbReference type="EMBL" id="ML976720">
    <property type="protein sequence ID" value="KAF1968477.1"/>
    <property type="molecule type" value="Genomic_DNA"/>
</dbReference>
<feature type="domain" description="C2H2-type" evidence="8">
    <location>
        <begin position="9"/>
        <end position="37"/>
    </location>
</feature>
<dbReference type="FunFam" id="3.30.160.60:FF:000065">
    <property type="entry name" value="B-cell CLL/lymphoma 6, member B"/>
    <property type="match status" value="1"/>
</dbReference>
<dbReference type="InterPro" id="IPR013087">
    <property type="entry name" value="Znf_C2H2_type"/>
</dbReference>
<keyword evidence="10" id="KW-1185">Reference proteome</keyword>
<feature type="non-terminal residue" evidence="9">
    <location>
        <position position="60"/>
    </location>
</feature>
<dbReference type="PANTHER" id="PTHR24394">
    <property type="entry name" value="ZINC FINGER PROTEIN"/>
    <property type="match status" value="1"/>
</dbReference>
<keyword evidence="2" id="KW-0479">Metal-binding</keyword>
<dbReference type="GO" id="GO:0000981">
    <property type="term" value="F:DNA-binding transcription factor activity, RNA polymerase II-specific"/>
    <property type="evidence" value="ECO:0007669"/>
    <property type="project" value="TreeGrafter"/>
</dbReference>
<feature type="non-terminal residue" evidence="9">
    <location>
        <position position="1"/>
    </location>
</feature>
<dbReference type="Pfam" id="PF00096">
    <property type="entry name" value="zf-C2H2"/>
    <property type="match status" value="2"/>
</dbReference>
<evidence type="ECO:0000256" key="6">
    <source>
        <dbReference type="ARBA" id="ARBA00023242"/>
    </source>
</evidence>
<dbReference type="SMART" id="SM00355">
    <property type="entry name" value="ZnF_C2H2"/>
    <property type="match status" value="2"/>
</dbReference>
<organism evidence="9 10">
    <name type="scientific">Bimuria novae-zelandiae CBS 107.79</name>
    <dbReference type="NCBI Taxonomy" id="1447943"/>
    <lineage>
        <taxon>Eukaryota</taxon>
        <taxon>Fungi</taxon>
        <taxon>Dikarya</taxon>
        <taxon>Ascomycota</taxon>
        <taxon>Pezizomycotina</taxon>
        <taxon>Dothideomycetes</taxon>
        <taxon>Pleosporomycetidae</taxon>
        <taxon>Pleosporales</taxon>
        <taxon>Massarineae</taxon>
        <taxon>Didymosphaeriaceae</taxon>
        <taxon>Bimuria</taxon>
    </lineage>
</organism>
<evidence type="ECO:0000256" key="3">
    <source>
        <dbReference type="ARBA" id="ARBA00022737"/>
    </source>
</evidence>
<evidence type="ECO:0000313" key="9">
    <source>
        <dbReference type="EMBL" id="KAF1968477.1"/>
    </source>
</evidence>
<dbReference type="SUPFAM" id="SSF57667">
    <property type="entry name" value="beta-beta-alpha zinc fingers"/>
    <property type="match status" value="1"/>
</dbReference>
<comment type="subcellular location">
    <subcellularLocation>
        <location evidence="1">Nucleus</location>
    </subcellularLocation>
</comment>
<dbReference type="Proteomes" id="UP000800036">
    <property type="component" value="Unassembled WGS sequence"/>
</dbReference>
<feature type="domain" description="C2H2-type" evidence="8">
    <location>
        <begin position="38"/>
        <end position="60"/>
    </location>
</feature>
<gene>
    <name evidence="9" type="ORF">BU23DRAFT_362821</name>
</gene>
<keyword evidence="4 7" id="KW-0863">Zinc-finger</keyword>
<accession>A0A6A5V582</accession>
<evidence type="ECO:0000313" key="10">
    <source>
        <dbReference type="Proteomes" id="UP000800036"/>
    </source>
</evidence>
<name>A0A6A5V582_9PLEO</name>
<evidence type="ECO:0000256" key="4">
    <source>
        <dbReference type="ARBA" id="ARBA00022771"/>
    </source>
</evidence>
<protein>
    <recommendedName>
        <fullName evidence="8">C2H2-type domain-containing protein</fullName>
    </recommendedName>
</protein>
<evidence type="ECO:0000259" key="8">
    <source>
        <dbReference type="PROSITE" id="PS50157"/>
    </source>
</evidence>
<sequence length="60" mass="6941">AKPSPSKPWSCEYCGQSFGRQEHVKRHIKSVHSGEKPHQCQICGKRFSRNDNLTQHLKTH</sequence>
<proteinExistence type="predicted"/>
<dbReference type="GO" id="GO:0005634">
    <property type="term" value="C:nucleus"/>
    <property type="evidence" value="ECO:0007669"/>
    <property type="project" value="UniProtKB-SubCell"/>
</dbReference>
<evidence type="ECO:0000256" key="2">
    <source>
        <dbReference type="ARBA" id="ARBA00022723"/>
    </source>
</evidence>
<evidence type="ECO:0000256" key="5">
    <source>
        <dbReference type="ARBA" id="ARBA00022833"/>
    </source>
</evidence>
<dbReference type="PROSITE" id="PS00028">
    <property type="entry name" value="ZINC_FINGER_C2H2_1"/>
    <property type="match status" value="2"/>
</dbReference>
<dbReference type="Gene3D" id="3.30.160.60">
    <property type="entry name" value="Classic Zinc Finger"/>
    <property type="match status" value="2"/>
</dbReference>
<dbReference type="FunFam" id="3.30.160.60:FF:000634">
    <property type="entry name" value="Zinc finger X-chromosomal protein"/>
    <property type="match status" value="1"/>
</dbReference>
<dbReference type="PROSITE" id="PS50157">
    <property type="entry name" value="ZINC_FINGER_C2H2_2"/>
    <property type="match status" value="2"/>
</dbReference>
<evidence type="ECO:0000256" key="1">
    <source>
        <dbReference type="ARBA" id="ARBA00004123"/>
    </source>
</evidence>
<keyword evidence="3" id="KW-0677">Repeat</keyword>
<dbReference type="PANTHER" id="PTHR24394:SF44">
    <property type="entry name" value="ZINC FINGER PROTEIN 271-LIKE"/>
    <property type="match status" value="1"/>
</dbReference>